<evidence type="ECO:0000313" key="1">
    <source>
        <dbReference type="EMBL" id="AXC11319.1"/>
    </source>
</evidence>
<reference evidence="1 2" key="1">
    <citation type="journal article" date="2018" name="Front. Microbiol.">
        <title>Hydrolytic Capabilities as a Key to Environmental Success: Chitinolytic and Cellulolytic Acidobacteria From Acidic Sub-arctic Soils and Boreal Peatlands.</title>
        <authorList>
            <person name="Belova S.E."/>
            <person name="Ravin N.V."/>
            <person name="Pankratov T.A."/>
            <person name="Rakitin A.L."/>
            <person name="Ivanova A.A."/>
            <person name="Beletsky A.V."/>
            <person name="Mardanov A.V."/>
            <person name="Sinninghe Damste J.S."/>
            <person name="Dedysh S.N."/>
        </authorList>
    </citation>
    <scope>NUCLEOTIDE SEQUENCE [LARGE SCALE GENOMIC DNA]</scope>
    <source>
        <strain evidence="1 2">SBC82</strain>
    </source>
</reference>
<dbReference type="KEGG" id="abas:ACPOL_1983"/>
<sequence length="290" mass="33774">MRIGISGWRYKGWRGVFYPKNLAQRRELEFASRRFNTIELNGSFYSLQRPSSFETWCAETPDDFVFAVKGSRYITHMLKLRNIEVPLANFFAQGVLRLGPKLGPVLWQFPPNFKFEAEKLDAFFRLLPRTQKEAAELGRLHDKRLDQRSWLEVKRSFRLRHAVEIRHDSFACDAFIQMLRHHDVGLVVADTVEWPLLMDVTADFVYCRLHGSEQLYASGYEDEALDRWARRIASWAAGGEVRDGKRAGDIDAPKRKKRDVFVYFDNDMKVRAPVDAQALQTRVKKLLEAS</sequence>
<evidence type="ECO:0000313" key="2">
    <source>
        <dbReference type="Proteomes" id="UP000253606"/>
    </source>
</evidence>
<dbReference type="AlphaFoldDB" id="A0A2Z5FWQ4"/>
<dbReference type="Pfam" id="PF01904">
    <property type="entry name" value="DUF72"/>
    <property type="match status" value="1"/>
</dbReference>
<dbReference type="SUPFAM" id="SSF117396">
    <property type="entry name" value="TM1631-like"/>
    <property type="match status" value="1"/>
</dbReference>
<accession>A0A2Z5FWQ4</accession>
<dbReference type="PANTHER" id="PTHR30348">
    <property type="entry name" value="UNCHARACTERIZED PROTEIN YECE"/>
    <property type="match status" value="1"/>
</dbReference>
<evidence type="ECO:0008006" key="3">
    <source>
        <dbReference type="Google" id="ProtNLM"/>
    </source>
</evidence>
<dbReference type="PANTHER" id="PTHR30348:SF4">
    <property type="entry name" value="DUF72 DOMAIN-CONTAINING PROTEIN"/>
    <property type="match status" value="1"/>
</dbReference>
<dbReference type="InterPro" id="IPR002763">
    <property type="entry name" value="DUF72"/>
</dbReference>
<proteinExistence type="predicted"/>
<dbReference type="Proteomes" id="UP000253606">
    <property type="component" value="Chromosome"/>
</dbReference>
<dbReference type="EMBL" id="CP030840">
    <property type="protein sequence ID" value="AXC11319.1"/>
    <property type="molecule type" value="Genomic_DNA"/>
</dbReference>
<name>A0A2Z5FWQ4_9BACT</name>
<protein>
    <recommendedName>
        <fullName evidence="3">DUF72 domain-containing protein</fullName>
    </recommendedName>
</protein>
<dbReference type="Gene3D" id="3.20.20.410">
    <property type="entry name" value="Protein of unknown function UPF0759"/>
    <property type="match status" value="1"/>
</dbReference>
<organism evidence="1 2">
    <name type="scientific">Acidisarcina polymorpha</name>
    <dbReference type="NCBI Taxonomy" id="2211140"/>
    <lineage>
        <taxon>Bacteria</taxon>
        <taxon>Pseudomonadati</taxon>
        <taxon>Acidobacteriota</taxon>
        <taxon>Terriglobia</taxon>
        <taxon>Terriglobales</taxon>
        <taxon>Acidobacteriaceae</taxon>
        <taxon>Acidisarcina</taxon>
    </lineage>
</organism>
<dbReference type="InterPro" id="IPR036520">
    <property type="entry name" value="UPF0759_sf"/>
</dbReference>
<keyword evidence="2" id="KW-1185">Reference proteome</keyword>
<gene>
    <name evidence="1" type="ORF">ACPOL_1983</name>
</gene>